<evidence type="ECO:0000313" key="12">
    <source>
        <dbReference type="Proteomes" id="UP000015241"/>
    </source>
</evidence>
<evidence type="ECO:0000256" key="2">
    <source>
        <dbReference type="ARBA" id="ARBA00009809"/>
    </source>
</evidence>
<name>S8EYH2_FOMSC</name>
<dbReference type="PRINTS" id="PR00742">
    <property type="entry name" value="GLHYDRLASE35"/>
</dbReference>
<dbReference type="SUPFAM" id="SSF51011">
    <property type="entry name" value="Glycosyl hydrolase domain"/>
    <property type="match status" value="1"/>
</dbReference>
<dbReference type="InterPro" id="IPR036833">
    <property type="entry name" value="BetaGal_dom3_sf"/>
</dbReference>
<dbReference type="EC" id="3.2.1.23" evidence="3"/>
<dbReference type="SUPFAM" id="SSF49785">
    <property type="entry name" value="Galactose-binding domain-like"/>
    <property type="match status" value="2"/>
</dbReference>
<dbReference type="Gene3D" id="2.60.120.260">
    <property type="entry name" value="Galactose-binding domain-like"/>
    <property type="match status" value="2"/>
</dbReference>
<dbReference type="GO" id="GO:0004565">
    <property type="term" value="F:beta-galactosidase activity"/>
    <property type="evidence" value="ECO:0007669"/>
    <property type="project" value="UniProtKB-EC"/>
</dbReference>
<feature type="chain" id="PRO_5004563316" description="beta-galactosidase" evidence="9">
    <location>
        <begin position="24"/>
        <end position="1015"/>
    </location>
</feature>
<dbReference type="SUPFAM" id="SSF117100">
    <property type="entry name" value="Beta-galactosidase LacA, domain 3"/>
    <property type="match status" value="1"/>
</dbReference>
<dbReference type="Proteomes" id="UP000015241">
    <property type="component" value="Unassembled WGS sequence"/>
</dbReference>
<dbReference type="Gene3D" id="2.102.20.10">
    <property type="entry name" value="Beta-galactosidase, domain 2"/>
    <property type="match status" value="1"/>
</dbReference>
<dbReference type="Pfam" id="PF01301">
    <property type="entry name" value="Glyco_hydro_35"/>
    <property type="match status" value="1"/>
</dbReference>
<comment type="similarity">
    <text evidence="2 8">Belongs to the glycosyl hydrolase 35 family.</text>
</comment>
<dbReference type="OrthoDB" id="1657402at2759"/>
<reference evidence="11 12" key="1">
    <citation type="journal article" date="2012" name="Science">
        <title>The Paleozoic origin of enzymatic lignin decomposition reconstructed from 31 fungal genomes.</title>
        <authorList>
            <person name="Floudas D."/>
            <person name="Binder M."/>
            <person name="Riley R."/>
            <person name="Barry K."/>
            <person name="Blanchette R.A."/>
            <person name="Henrissat B."/>
            <person name="Martinez A.T."/>
            <person name="Otillar R."/>
            <person name="Spatafora J.W."/>
            <person name="Yadav J.S."/>
            <person name="Aerts A."/>
            <person name="Benoit I."/>
            <person name="Boyd A."/>
            <person name="Carlson A."/>
            <person name="Copeland A."/>
            <person name="Coutinho P.M."/>
            <person name="de Vries R.P."/>
            <person name="Ferreira P."/>
            <person name="Findley K."/>
            <person name="Foster B."/>
            <person name="Gaskell J."/>
            <person name="Glotzer D."/>
            <person name="Gorecki P."/>
            <person name="Heitman J."/>
            <person name="Hesse C."/>
            <person name="Hori C."/>
            <person name="Igarashi K."/>
            <person name="Jurgens J.A."/>
            <person name="Kallen N."/>
            <person name="Kersten P."/>
            <person name="Kohler A."/>
            <person name="Kuees U."/>
            <person name="Kumar T.K.A."/>
            <person name="Kuo A."/>
            <person name="LaButti K."/>
            <person name="Larrondo L.F."/>
            <person name="Lindquist E."/>
            <person name="Ling A."/>
            <person name="Lombard V."/>
            <person name="Lucas S."/>
            <person name="Lundell T."/>
            <person name="Martin R."/>
            <person name="McLaughlin D.J."/>
            <person name="Morgenstern I."/>
            <person name="Morin E."/>
            <person name="Murat C."/>
            <person name="Nagy L.G."/>
            <person name="Nolan M."/>
            <person name="Ohm R.A."/>
            <person name="Patyshakuliyeva A."/>
            <person name="Rokas A."/>
            <person name="Ruiz-Duenas F.J."/>
            <person name="Sabat G."/>
            <person name="Salamov A."/>
            <person name="Samejima M."/>
            <person name="Schmutz J."/>
            <person name="Slot J.C."/>
            <person name="St John F."/>
            <person name="Stenlid J."/>
            <person name="Sun H."/>
            <person name="Sun S."/>
            <person name="Syed K."/>
            <person name="Tsang A."/>
            <person name="Wiebenga A."/>
            <person name="Young D."/>
            <person name="Pisabarro A."/>
            <person name="Eastwood D.C."/>
            <person name="Martin F."/>
            <person name="Cullen D."/>
            <person name="Grigoriev I.V."/>
            <person name="Hibbett D.S."/>
        </authorList>
    </citation>
    <scope>NUCLEOTIDE SEQUENCE</scope>
    <source>
        <strain evidence="12">FP-58527</strain>
    </source>
</reference>
<keyword evidence="12" id="KW-1185">Reference proteome</keyword>
<accession>S8EYH2</accession>
<gene>
    <name evidence="11" type="ORF">FOMPIDRAFT_1152995</name>
</gene>
<evidence type="ECO:0000256" key="6">
    <source>
        <dbReference type="ARBA" id="ARBA00023180"/>
    </source>
</evidence>
<dbReference type="eggNOG" id="KOG0496">
    <property type="taxonomic scope" value="Eukaryota"/>
</dbReference>
<evidence type="ECO:0000256" key="4">
    <source>
        <dbReference type="ARBA" id="ARBA00022729"/>
    </source>
</evidence>
<dbReference type="InterPro" id="IPR025972">
    <property type="entry name" value="BetaGal_dom3"/>
</dbReference>
<evidence type="ECO:0000256" key="7">
    <source>
        <dbReference type="ARBA" id="ARBA00023295"/>
    </source>
</evidence>
<organism evidence="11 12">
    <name type="scientific">Fomitopsis schrenkii</name>
    <name type="common">Brown rot fungus</name>
    <dbReference type="NCBI Taxonomy" id="2126942"/>
    <lineage>
        <taxon>Eukaryota</taxon>
        <taxon>Fungi</taxon>
        <taxon>Dikarya</taxon>
        <taxon>Basidiomycota</taxon>
        <taxon>Agaricomycotina</taxon>
        <taxon>Agaricomycetes</taxon>
        <taxon>Polyporales</taxon>
        <taxon>Fomitopsis</taxon>
    </lineage>
</organism>
<dbReference type="Gene3D" id="3.20.20.80">
    <property type="entry name" value="Glycosidases"/>
    <property type="match status" value="1"/>
</dbReference>
<dbReference type="Pfam" id="PF13364">
    <property type="entry name" value="BetaGal_ABD2"/>
    <property type="match status" value="2"/>
</dbReference>
<dbReference type="InParanoid" id="S8EYH2"/>
<keyword evidence="6" id="KW-0325">Glycoprotein</keyword>
<dbReference type="Pfam" id="PF10435">
    <property type="entry name" value="BetaGal_dom2"/>
    <property type="match status" value="1"/>
</dbReference>
<evidence type="ECO:0000256" key="1">
    <source>
        <dbReference type="ARBA" id="ARBA00001412"/>
    </source>
</evidence>
<dbReference type="FunFam" id="3.20.20.80:FF:000040">
    <property type="entry name" value="Beta-galactosidase A"/>
    <property type="match status" value="1"/>
</dbReference>
<evidence type="ECO:0000256" key="8">
    <source>
        <dbReference type="RuleBase" id="RU003679"/>
    </source>
</evidence>
<keyword evidence="5" id="KW-0378">Hydrolase</keyword>
<dbReference type="Pfam" id="PF13363">
    <property type="entry name" value="BetaGal_dom3"/>
    <property type="match status" value="1"/>
</dbReference>
<keyword evidence="7" id="KW-0326">Glycosidase</keyword>
<evidence type="ECO:0000259" key="10">
    <source>
        <dbReference type="SMART" id="SM01029"/>
    </source>
</evidence>
<evidence type="ECO:0000313" key="11">
    <source>
        <dbReference type="EMBL" id="EPS94630.1"/>
    </source>
</evidence>
<dbReference type="InterPro" id="IPR017853">
    <property type="entry name" value="GH"/>
</dbReference>
<comment type="catalytic activity">
    <reaction evidence="1">
        <text>Hydrolysis of terminal non-reducing beta-D-galactose residues in beta-D-galactosides.</text>
        <dbReference type="EC" id="3.2.1.23"/>
    </reaction>
</comment>
<dbReference type="InterPro" id="IPR025300">
    <property type="entry name" value="BetaGal_jelly_roll_dom"/>
</dbReference>
<dbReference type="InterPro" id="IPR001944">
    <property type="entry name" value="Glycoside_Hdrlase_35"/>
</dbReference>
<protein>
    <recommendedName>
        <fullName evidence="3">beta-galactosidase</fullName>
        <ecNumber evidence="3">3.2.1.23</ecNumber>
    </recommendedName>
</protein>
<dbReference type="STRING" id="743788.S8EYH2"/>
<evidence type="ECO:0000256" key="3">
    <source>
        <dbReference type="ARBA" id="ARBA00012756"/>
    </source>
</evidence>
<feature type="signal peptide" evidence="9">
    <location>
        <begin position="1"/>
        <end position="23"/>
    </location>
</feature>
<dbReference type="AlphaFoldDB" id="S8EYH2"/>
<dbReference type="PANTHER" id="PTHR23421">
    <property type="entry name" value="BETA-GALACTOSIDASE RELATED"/>
    <property type="match status" value="1"/>
</dbReference>
<sequence>MLWQRFSPWALPALLSLVLVVFTAPLTKTTGAVKPRGANAFQDLVVDAEPPRKSDNYTDAVQWDNYTVFLNDQRMFLYFGEFHTWRLPVPDLWLDIFQKQAAAGQNGASVYIHWALTNPAPGVLDFDAWRALQPIYDAAKQAGIFITLRPGPYINAETTAGGIALWATSQVAGTLRTNATDYYDAWQDYVGEIASSVIGNEVTDGGPILLLQIDNEYEQTPETGVYFEELMSTYRNAGIVIPLTYNDPGEGKNFVNGTGAVDIYGLDSYPQGFDCSNPYVWSPLVTNYHSYHEATDPGEPWYMPEFQGGSFDPWGGPGYDECETLTGPDFMDVFYKQNWASNVKLISFYMIYGGTSWGGLPYPGVYTSYDYGSPIRENRALSDKYDELKRQGLFLRSSPEFYKTDWVGDTASTIPGVTVNGTGVYVTYLRNPDTGSGFYITRQTNASSLADVSFRISVPTSAGTLTIPQTSGSIALNGRQSKILVTDYSYGANSSVLYSTASILYSGAIGNRDVLFLYGVADSSSEVSLTLSGSPGTRAGAATASFSSDAGPYTIVTLLQGIKGTVTVFESAAQLVLYADSVTAATFWAPVIPASAGGAFSNYFQFGSNETVLVGGPYLVRNASISGGQLALRGDLNQSVMLTVVAPEDVTSVTWNGEEVETASVTSSGGILGGYLQMGSSLSSVKVPALTGWKYADSLPEVSSSYSDAEWTIANHTTTNIPGYLYGDGRILFGCDYGFCENTVLWRGHFNGTESTTSVNLTINGGTGFAGSVWLNDQFLDSTWTISSEQTTQVYTFPEGAVRVGEDNVVTVIQDGQGNDESPNEKSARGIPGYQLSSGNFTEWRVQGKLGGYTDYPDKLRGLLNEGGLYGERQGWHLPGYDTSDWTARDLSQGLPSGGPGVGFFVTTFDLSVPGGTDTLMSFQFDTTNQTYRALLFVNGWQYGKRVANIGPQTKFPVPQGILDYQGTNTVAVALWALEDEPVAPTLELVVDEVIEGGVGPIAVNNTAWSPRDAY</sequence>
<dbReference type="InterPro" id="IPR037110">
    <property type="entry name" value="Betagal_dom2_sf"/>
</dbReference>
<dbReference type="SUPFAM" id="SSF51445">
    <property type="entry name" value="(Trans)glycosidases"/>
    <property type="match status" value="1"/>
</dbReference>
<proteinExistence type="inferred from homology"/>
<dbReference type="HOGENOM" id="CLU_005732_2_0_1"/>
<dbReference type="GO" id="GO:0005975">
    <property type="term" value="P:carbohydrate metabolic process"/>
    <property type="evidence" value="ECO:0007669"/>
    <property type="project" value="InterPro"/>
</dbReference>
<evidence type="ECO:0000256" key="5">
    <source>
        <dbReference type="ARBA" id="ARBA00022801"/>
    </source>
</evidence>
<feature type="domain" description="Beta-galactosidase" evidence="10">
    <location>
        <begin position="410"/>
        <end position="587"/>
    </location>
</feature>
<dbReference type="InterPro" id="IPR018954">
    <property type="entry name" value="Betagal_dom2"/>
</dbReference>
<keyword evidence="4 9" id="KW-0732">Signal</keyword>
<dbReference type="EMBL" id="KE504227">
    <property type="protein sequence ID" value="EPS94630.1"/>
    <property type="molecule type" value="Genomic_DNA"/>
</dbReference>
<dbReference type="InterPro" id="IPR008979">
    <property type="entry name" value="Galactose-bd-like_sf"/>
</dbReference>
<dbReference type="InterPro" id="IPR031330">
    <property type="entry name" value="Gly_Hdrlase_35_cat"/>
</dbReference>
<dbReference type="SMART" id="SM01029">
    <property type="entry name" value="BetaGal_dom2"/>
    <property type="match status" value="1"/>
</dbReference>
<evidence type="ECO:0000256" key="9">
    <source>
        <dbReference type="SAM" id="SignalP"/>
    </source>
</evidence>
<dbReference type="Gene3D" id="2.60.390.10">
    <property type="entry name" value="Beta-galactosidase, domain 3"/>
    <property type="match status" value="1"/>
</dbReference>